<sequence>MCGIIGGVSRQDITALLIEGLKRLEYRGYDSSGLAVLTKNNAFKRVRSVGKVDRLEKNLTTRKNKIKGNIGIAHTRWATHGEPIEKNAHPHISNNTVSVVHNGIIENYLELKDSQLKQGYRFTSDTDTEVIAHAIEFAMQSSDSFLESVQKAITTFDG</sequence>
<dbReference type="PANTHER" id="PTHR10937">
    <property type="entry name" value="GLUCOSAMINE--FRUCTOSE-6-PHOSPHATE AMINOTRANSFERASE, ISOMERIZING"/>
    <property type="match status" value="1"/>
</dbReference>
<dbReference type="PROSITE" id="PS51278">
    <property type="entry name" value="GATASE_TYPE_2"/>
    <property type="match status" value="1"/>
</dbReference>
<proteinExistence type="predicted"/>
<accession>A0A382JXU2</accession>
<evidence type="ECO:0000256" key="4">
    <source>
        <dbReference type="ARBA" id="ARBA00022679"/>
    </source>
</evidence>
<keyword evidence="4" id="KW-0808">Transferase</keyword>
<dbReference type="GO" id="GO:0006047">
    <property type="term" value="P:UDP-N-acetylglucosamine metabolic process"/>
    <property type="evidence" value="ECO:0007669"/>
    <property type="project" value="TreeGrafter"/>
</dbReference>
<evidence type="ECO:0000256" key="1">
    <source>
        <dbReference type="ARBA" id="ARBA00001031"/>
    </source>
</evidence>
<dbReference type="GO" id="GO:0006002">
    <property type="term" value="P:fructose 6-phosphate metabolic process"/>
    <property type="evidence" value="ECO:0007669"/>
    <property type="project" value="TreeGrafter"/>
</dbReference>
<reference evidence="7" key="1">
    <citation type="submission" date="2018-05" db="EMBL/GenBank/DDBJ databases">
        <authorList>
            <person name="Lanie J.A."/>
            <person name="Ng W.-L."/>
            <person name="Kazmierczak K.M."/>
            <person name="Andrzejewski T.M."/>
            <person name="Davidsen T.M."/>
            <person name="Wayne K.J."/>
            <person name="Tettelin H."/>
            <person name="Glass J.I."/>
            <person name="Rusch D."/>
            <person name="Podicherti R."/>
            <person name="Tsui H.-C.T."/>
            <person name="Winkler M.E."/>
        </authorList>
    </citation>
    <scope>NUCLEOTIDE SEQUENCE</scope>
</reference>
<dbReference type="GO" id="GO:0006487">
    <property type="term" value="P:protein N-linked glycosylation"/>
    <property type="evidence" value="ECO:0007669"/>
    <property type="project" value="TreeGrafter"/>
</dbReference>
<dbReference type="GO" id="GO:0005829">
    <property type="term" value="C:cytosol"/>
    <property type="evidence" value="ECO:0007669"/>
    <property type="project" value="TreeGrafter"/>
</dbReference>
<evidence type="ECO:0000259" key="6">
    <source>
        <dbReference type="PROSITE" id="PS51278"/>
    </source>
</evidence>
<dbReference type="SUPFAM" id="SSF56235">
    <property type="entry name" value="N-terminal nucleophile aminohydrolases (Ntn hydrolases)"/>
    <property type="match status" value="1"/>
</dbReference>
<evidence type="ECO:0000313" key="7">
    <source>
        <dbReference type="EMBL" id="SVC16162.1"/>
    </source>
</evidence>
<dbReference type="GO" id="GO:0004360">
    <property type="term" value="F:glutamine-fructose-6-phosphate transaminase (isomerizing) activity"/>
    <property type="evidence" value="ECO:0007669"/>
    <property type="project" value="UniProtKB-EC"/>
</dbReference>
<dbReference type="InterPro" id="IPR029055">
    <property type="entry name" value="Ntn_hydrolases_N"/>
</dbReference>
<dbReference type="EC" id="2.6.1.16" evidence="2"/>
<evidence type="ECO:0000256" key="2">
    <source>
        <dbReference type="ARBA" id="ARBA00012916"/>
    </source>
</evidence>
<gene>
    <name evidence="7" type="ORF">METZ01_LOCUS269016</name>
</gene>
<dbReference type="PANTHER" id="PTHR10937:SF0">
    <property type="entry name" value="GLUTAMINE--FRUCTOSE-6-PHOSPHATE TRANSAMINASE (ISOMERIZING)"/>
    <property type="match status" value="1"/>
</dbReference>
<keyword evidence="3" id="KW-0032">Aminotransferase</keyword>
<evidence type="ECO:0000256" key="5">
    <source>
        <dbReference type="ARBA" id="ARBA00022962"/>
    </source>
</evidence>
<comment type="catalytic activity">
    <reaction evidence="1">
        <text>D-fructose 6-phosphate + L-glutamine = D-glucosamine 6-phosphate + L-glutamate</text>
        <dbReference type="Rhea" id="RHEA:13237"/>
        <dbReference type="ChEBI" id="CHEBI:29985"/>
        <dbReference type="ChEBI" id="CHEBI:58359"/>
        <dbReference type="ChEBI" id="CHEBI:58725"/>
        <dbReference type="ChEBI" id="CHEBI:61527"/>
        <dbReference type="EC" id="2.6.1.16"/>
    </reaction>
</comment>
<evidence type="ECO:0000256" key="3">
    <source>
        <dbReference type="ARBA" id="ARBA00022576"/>
    </source>
</evidence>
<dbReference type="Pfam" id="PF13522">
    <property type="entry name" value="GATase_6"/>
    <property type="match status" value="1"/>
</dbReference>
<protein>
    <recommendedName>
        <fullName evidence="2">glutamine--fructose-6-phosphate transaminase (isomerizing)</fullName>
        <ecNumber evidence="2">2.6.1.16</ecNumber>
    </recommendedName>
</protein>
<dbReference type="InterPro" id="IPR017932">
    <property type="entry name" value="GATase_2_dom"/>
</dbReference>
<dbReference type="Gene3D" id="3.60.20.10">
    <property type="entry name" value="Glutamine Phosphoribosylpyrophosphate, subunit 1, domain 1"/>
    <property type="match status" value="1"/>
</dbReference>
<feature type="domain" description="Glutamine amidotransferase type-2" evidence="6">
    <location>
        <begin position="2"/>
        <end position="158"/>
    </location>
</feature>
<feature type="non-terminal residue" evidence="7">
    <location>
        <position position="158"/>
    </location>
</feature>
<organism evidence="7">
    <name type="scientific">marine metagenome</name>
    <dbReference type="NCBI Taxonomy" id="408172"/>
    <lineage>
        <taxon>unclassified sequences</taxon>
        <taxon>metagenomes</taxon>
        <taxon>ecological metagenomes</taxon>
    </lineage>
</organism>
<dbReference type="EMBL" id="UINC01076724">
    <property type="protein sequence ID" value="SVC16162.1"/>
    <property type="molecule type" value="Genomic_DNA"/>
</dbReference>
<dbReference type="AlphaFoldDB" id="A0A382JXU2"/>
<name>A0A382JXU2_9ZZZZ</name>
<keyword evidence="5" id="KW-0315">Glutamine amidotransferase</keyword>